<feature type="compositionally biased region" description="Low complexity" evidence="1">
    <location>
        <begin position="296"/>
        <end position="311"/>
    </location>
</feature>
<dbReference type="OrthoDB" id="434061at2759"/>
<gene>
    <name evidence="2" type="ORF">FOL47_003712</name>
</gene>
<dbReference type="Proteomes" id="UP000591131">
    <property type="component" value="Unassembled WGS sequence"/>
</dbReference>
<evidence type="ECO:0000256" key="1">
    <source>
        <dbReference type="SAM" id="MobiDB-lite"/>
    </source>
</evidence>
<dbReference type="AlphaFoldDB" id="A0A7J6KNN1"/>
<feature type="compositionally biased region" description="Polar residues" evidence="1">
    <location>
        <begin position="312"/>
        <end position="322"/>
    </location>
</feature>
<feature type="compositionally biased region" description="Polar residues" evidence="1">
    <location>
        <begin position="333"/>
        <end position="355"/>
    </location>
</feature>
<organism evidence="2 3">
    <name type="scientific">Perkinsus chesapeaki</name>
    <name type="common">Clam parasite</name>
    <name type="synonym">Perkinsus andrewsi</name>
    <dbReference type="NCBI Taxonomy" id="330153"/>
    <lineage>
        <taxon>Eukaryota</taxon>
        <taxon>Sar</taxon>
        <taxon>Alveolata</taxon>
        <taxon>Perkinsozoa</taxon>
        <taxon>Perkinsea</taxon>
        <taxon>Perkinsida</taxon>
        <taxon>Perkinsidae</taxon>
        <taxon>Perkinsus</taxon>
    </lineage>
</organism>
<name>A0A7J6KNN1_PERCH</name>
<evidence type="ECO:0000313" key="3">
    <source>
        <dbReference type="Proteomes" id="UP000591131"/>
    </source>
</evidence>
<feature type="non-terminal residue" evidence="2">
    <location>
        <position position="1"/>
    </location>
</feature>
<evidence type="ECO:0000313" key="2">
    <source>
        <dbReference type="EMBL" id="KAF4648116.1"/>
    </source>
</evidence>
<accession>A0A7J6KNN1</accession>
<dbReference type="EMBL" id="JAAPAO010002172">
    <property type="protein sequence ID" value="KAF4648116.1"/>
    <property type="molecule type" value="Genomic_DNA"/>
</dbReference>
<protein>
    <submittedName>
        <fullName evidence="2">Uncharacterized protein</fullName>
    </submittedName>
</protein>
<feature type="region of interest" description="Disordered" evidence="1">
    <location>
        <begin position="293"/>
        <end position="367"/>
    </location>
</feature>
<proteinExistence type="predicted"/>
<comment type="caution">
    <text evidence="2">The sequence shown here is derived from an EMBL/GenBank/DDBJ whole genome shotgun (WGS) entry which is preliminary data.</text>
</comment>
<feature type="non-terminal residue" evidence="2">
    <location>
        <position position="367"/>
    </location>
</feature>
<keyword evidence="3" id="KW-1185">Reference proteome</keyword>
<sequence>HYMLPSYAYYLGFWERAHKDFVEVARALQASRPITGPHSSTTSPEGNYIADYMVAVRAYNHTPRLWANATPFQLHYGYSGRLPGLHPEMDSSVDWDTLNMRFVSTNVVDFIQENVPLLTEVREKAESTLGEYLELWRIKQQQHLGRYAQDHPNNYEPRFLELIYVTKRSDTAIGNHLRSHWHGPYTVVRLQGSSMVKAVHGILLEGIGGVETDSERTTVVYPPAYGASESFALKNVTHADALQEAVLHYYRRSQRAYLDSDGTLRCMKLTTPLQPDDSIRVAQARDRTALQHMRVPCTTTSTSTPTDITPSRNNSSFTSNDTPADPPEERLTTHGSTPSPTDTTWATPAQGSLVDSPQEAEATYSTT</sequence>
<reference evidence="2 3" key="1">
    <citation type="submission" date="2020-04" db="EMBL/GenBank/DDBJ databases">
        <title>Perkinsus chesapeaki whole genome sequence.</title>
        <authorList>
            <person name="Bogema D.R."/>
        </authorList>
    </citation>
    <scope>NUCLEOTIDE SEQUENCE [LARGE SCALE GENOMIC DNA]</scope>
    <source>
        <strain evidence="2">ATCC PRA-425</strain>
    </source>
</reference>